<dbReference type="Pfam" id="PF01370">
    <property type="entry name" value="Epimerase"/>
    <property type="match status" value="1"/>
</dbReference>
<dbReference type="RefSeq" id="WP_239894045.1">
    <property type="nucleotide sequence ID" value="NZ_JAJAXM010000016.1"/>
</dbReference>
<dbReference type="InterPro" id="IPR036291">
    <property type="entry name" value="NAD(P)-bd_dom_sf"/>
</dbReference>
<dbReference type="Gene3D" id="3.40.50.720">
    <property type="entry name" value="NAD(P)-binding Rossmann-like Domain"/>
    <property type="match status" value="1"/>
</dbReference>
<protein>
    <submittedName>
        <fullName evidence="2">NAD(P)-dependent oxidoreductase</fullName>
    </submittedName>
</protein>
<dbReference type="Gene3D" id="3.90.25.10">
    <property type="entry name" value="UDP-galactose 4-epimerase, domain 1"/>
    <property type="match status" value="1"/>
</dbReference>
<dbReference type="PANTHER" id="PTHR43245:SF13">
    <property type="entry name" value="UDP-D-APIOSE_UDP-D-XYLOSE SYNTHASE 2"/>
    <property type="match status" value="1"/>
</dbReference>
<dbReference type="PANTHER" id="PTHR43245">
    <property type="entry name" value="BIFUNCTIONAL POLYMYXIN RESISTANCE PROTEIN ARNA"/>
    <property type="match status" value="1"/>
</dbReference>
<dbReference type="EMBL" id="JAJAXM010000016">
    <property type="protein sequence ID" value="MCG9026143.1"/>
    <property type="molecule type" value="Genomic_DNA"/>
</dbReference>
<evidence type="ECO:0000313" key="3">
    <source>
        <dbReference type="Proteomes" id="UP001200247"/>
    </source>
</evidence>
<sequence length="291" mass="32109">MKVLLTGATGFIGSHVLRSLQRCDIEVVVVGRSRPQEVATFVEANLLELSDFTALMSQVQATHLLHLAWYAEHGKYWASPLNLRWTEATVRLVEAFCMAGGQKVVISGTCAEYDWSHGYCREDCTPIDPATLYGIAKDATRRLVMAVCGQYQVPCAWGRVFFPFGHGEASSRLIPSLAAVFRGEREPFAINTLAYRDFLHVSDVSEGFIRLLIAGAHGAYNICSGKPVCLADIVTTLASLFRVSPDPVLALTFERPGDPFLLVGDSRKLENLEWRPLLTLRQGIEFSLGDS</sequence>
<dbReference type="Proteomes" id="UP001200247">
    <property type="component" value="Unassembled WGS sequence"/>
</dbReference>
<name>A0ABD4SRA5_9NEIS</name>
<evidence type="ECO:0000259" key="1">
    <source>
        <dbReference type="Pfam" id="PF01370"/>
    </source>
</evidence>
<dbReference type="InterPro" id="IPR050177">
    <property type="entry name" value="Lipid_A_modif_metabolic_enz"/>
</dbReference>
<organism evidence="2 3">
    <name type="scientific">Laribacter hongkongensis</name>
    <dbReference type="NCBI Taxonomy" id="168471"/>
    <lineage>
        <taxon>Bacteria</taxon>
        <taxon>Pseudomonadati</taxon>
        <taxon>Pseudomonadota</taxon>
        <taxon>Betaproteobacteria</taxon>
        <taxon>Neisseriales</taxon>
        <taxon>Aquaspirillaceae</taxon>
        <taxon>Laribacter</taxon>
    </lineage>
</organism>
<dbReference type="InterPro" id="IPR001509">
    <property type="entry name" value="Epimerase_deHydtase"/>
</dbReference>
<comment type="caution">
    <text evidence="2">The sequence shown here is derived from an EMBL/GenBank/DDBJ whole genome shotgun (WGS) entry which is preliminary data.</text>
</comment>
<dbReference type="SUPFAM" id="SSF51735">
    <property type="entry name" value="NAD(P)-binding Rossmann-fold domains"/>
    <property type="match status" value="1"/>
</dbReference>
<dbReference type="AlphaFoldDB" id="A0ABD4SRA5"/>
<proteinExistence type="predicted"/>
<reference evidence="2 3" key="1">
    <citation type="submission" date="2021-10" db="EMBL/GenBank/DDBJ databases">
        <title>Whole-genome sequencing analysis of Laribacter hongkongensis: virulence gene profiles, carbohydrate-active enzyme prediction, and antimicrobial resistance characterization.</title>
        <authorList>
            <person name="Yuan P."/>
            <person name="Zhan Y."/>
            <person name="Chen D."/>
        </authorList>
    </citation>
    <scope>NUCLEOTIDE SEQUENCE [LARGE SCALE GENOMIC DNA]</scope>
    <source>
        <strain evidence="2 3">W67</strain>
    </source>
</reference>
<accession>A0ABD4SRA5</accession>
<feature type="domain" description="NAD-dependent epimerase/dehydratase" evidence="1">
    <location>
        <begin position="3"/>
        <end position="223"/>
    </location>
</feature>
<gene>
    <name evidence="2" type="ORF">LH440_09565</name>
</gene>
<evidence type="ECO:0000313" key="2">
    <source>
        <dbReference type="EMBL" id="MCG9026143.1"/>
    </source>
</evidence>